<feature type="compositionally biased region" description="Basic and acidic residues" evidence="2">
    <location>
        <begin position="388"/>
        <end position="418"/>
    </location>
</feature>
<dbReference type="SMART" id="SM00507">
    <property type="entry name" value="HNHc"/>
    <property type="match status" value="1"/>
</dbReference>
<dbReference type="CDD" id="cd00085">
    <property type="entry name" value="HNHc"/>
    <property type="match status" value="1"/>
</dbReference>
<protein>
    <recommendedName>
        <fullName evidence="3">HNH nuclease domain-containing protein</fullName>
    </recommendedName>
</protein>
<organism evidence="4 5">
    <name type="scientific">Chlamydomonas incerta</name>
    <dbReference type="NCBI Taxonomy" id="51695"/>
    <lineage>
        <taxon>Eukaryota</taxon>
        <taxon>Viridiplantae</taxon>
        <taxon>Chlorophyta</taxon>
        <taxon>core chlorophytes</taxon>
        <taxon>Chlorophyceae</taxon>
        <taxon>CS clade</taxon>
        <taxon>Chlamydomonadales</taxon>
        <taxon>Chlamydomonadaceae</taxon>
        <taxon>Chlamydomonas</taxon>
    </lineage>
</organism>
<dbReference type="InterPro" id="IPR029471">
    <property type="entry name" value="HNH_5"/>
</dbReference>
<reference evidence="4" key="1">
    <citation type="journal article" date="2020" name="bioRxiv">
        <title>Comparative genomics of Chlamydomonas.</title>
        <authorList>
            <person name="Craig R.J."/>
            <person name="Hasan A.R."/>
            <person name="Ness R.W."/>
            <person name="Keightley P.D."/>
        </authorList>
    </citation>
    <scope>NUCLEOTIDE SEQUENCE</scope>
    <source>
        <strain evidence="4">SAG 7.73</strain>
    </source>
</reference>
<comment type="caution">
    <text evidence="4">The sequence shown here is derived from an EMBL/GenBank/DDBJ whole genome shotgun (WGS) entry which is preliminary data.</text>
</comment>
<name>A0A835SHH1_CHLIN</name>
<keyword evidence="1" id="KW-0175">Coiled coil</keyword>
<evidence type="ECO:0000313" key="5">
    <source>
        <dbReference type="Proteomes" id="UP000650467"/>
    </source>
</evidence>
<accession>A0A835SHH1</accession>
<dbReference type="Gene3D" id="1.10.30.50">
    <property type="match status" value="1"/>
</dbReference>
<evidence type="ECO:0000256" key="1">
    <source>
        <dbReference type="SAM" id="Coils"/>
    </source>
</evidence>
<feature type="region of interest" description="Disordered" evidence="2">
    <location>
        <begin position="388"/>
        <end position="422"/>
    </location>
</feature>
<feature type="coiled-coil region" evidence="1">
    <location>
        <begin position="611"/>
        <end position="699"/>
    </location>
</feature>
<evidence type="ECO:0000256" key="2">
    <source>
        <dbReference type="SAM" id="MobiDB-lite"/>
    </source>
</evidence>
<dbReference type="InterPro" id="IPR003615">
    <property type="entry name" value="HNH_nuc"/>
</dbReference>
<proteinExistence type="predicted"/>
<feature type="domain" description="HNH nuclease" evidence="3">
    <location>
        <begin position="933"/>
        <end position="987"/>
    </location>
</feature>
<evidence type="ECO:0000259" key="3">
    <source>
        <dbReference type="SMART" id="SM00507"/>
    </source>
</evidence>
<evidence type="ECO:0000313" key="4">
    <source>
        <dbReference type="EMBL" id="KAG2424952.1"/>
    </source>
</evidence>
<gene>
    <name evidence="4" type="ORF">HXX76_014110</name>
</gene>
<keyword evidence="5" id="KW-1185">Reference proteome</keyword>
<dbReference type="Pfam" id="PF14279">
    <property type="entry name" value="HNH_5"/>
    <property type="match status" value="1"/>
</dbReference>
<dbReference type="AlphaFoldDB" id="A0A835SHH1"/>
<feature type="coiled-coil region" evidence="1">
    <location>
        <begin position="358"/>
        <end position="385"/>
    </location>
</feature>
<sequence length="1001" mass="112343">MSSKEHKWWAKVRSAPLAATAPASPGIPTTFIKKMVRQHVGAPIPTTITAHELRNAALSLRLVAEDPTPCADLPIHVIGCILHKALDAGFTRECLGLMHMCRAMRDMCLSDEGITTKLFATIGATPQPRSPRPLMEQFAMAYSGHTKTCFFCKAGGLRRVHDDLGDFCACASCLQDNTVVHFDLQKTLLFTPELLDRLPFYAREYCGGSWRVTMHISLFSDADRLCREHFGMSLPERGVEAARILAERASARAAASRERARDRRRREAAIKRLCKAKGITGIEALPSFKEARNLHTGVPSDEELMEKAVPMLRGAAAAPAPATVAPPAAVEPAPTAQSPLLELQEQLIRAQIEEIRERSKLEWAKLELQRELAEKNLEFQREEAEKDRAFKHEEAEKQRAFEREQAKKRREGEPDGGGKKSTVTIDQLFKEREAIDARERAYKDELAKLRAKLFTLSPAELGPFTVEGFRDVFGCMTADVDTYTIGEDVMSTMKLAQDCMPEEGCDFYDHDKTVEKIQHAYGKRFVPLTTEIAKKLVGKTAIAVFAYKWMEYTDAPKQKRALVPQFLSVHRVCKAPNDYNDDMEEVSMAFSCICGKTCQSKGGLSNHKRVCAQAKAQEELLRVQIENEKKRAEEQRAIEETKLKEQRAIEETKLAHDRTQKELDRQHQEKMKERDIASAQAMVKRLDDMEREKMRWMAEENNKARVLNIFTGLSERCTMNMYGSRSRPMLLTRDAIDSIHSMVLPQDMANMLVDAVRLHQSEMVVHETQGPSPQPWSDAFVPAYTMLGVTTVVEDAIGVTGEAVQTAFKVLVQHERHTSPKMPRVLSPPEVEDPVELPIPCSEVLNRKLNMMGPIRLDSNKLKELAVNHNMSGDADAKSRVATYHANLIHHIWQIEQCGVIVPGCITRYAHQQETGPAGKKKMSAKTSDRNDFYKLFFGATKNVGKCAQCKREVDPDTFQLSHIVARSNGGSIDPENVLPLCGPCNLACGQADALLWMDRQ</sequence>
<dbReference type="Proteomes" id="UP000650467">
    <property type="component" value="Unassembled WGS sequence"/>
</dbReference>
<dbReference type="EMBL" id="JAEHOC010000060">
    <property type="protein sequence ID" value="KAG2424952.1"/>
    <property type="molecule type" value="Genomic_DNA"/>
</dbReference>